<reference evidence="1 2" key="1">
    <citation type="submission" date="2014-06" db="EMBL/GenBank/DDBJ databases">
        <authorList>
            <person name="Swart Estienne"/>
        </authorList>
    </citation>
    <scope>NUCLEOTIDE SEQUENCE [LARGE SCALE GENOMIC DNA]</scope>
    <source>
        <strain evidence="1 2">130c</strain>
    </source>
</reference>
<dbReference type="InParanoid" id="A0A078B1S0"/>
<dbReference type="Proteomes" id="UP000039865">
    <property type="component" value="Unassembled WGS sequence"/>
</dbReference>
<evidence type="ECO:0000313" key="2">
    <source>
        <dbReference type="Proteomes" id="UP000039865"/>
    </source>
</evidence>
<dbReference type="AlphaFoldDB" id="A0A078B1S0"/>
<sequence>MRHRLRLKTCWMIQKSCWRSEVRQVEINSQFTSAPPILPDVSAVLSPSDGKGVSLRSALALYAQSKDGNPDGYCRARQQVLLNSNKRQAMRLFFHPPYNRISCVDA</sequence>
<accession>A0A078B1S0</accession>
<proteinExistence type="predicted"/>
<evidence type="ECO:0000313" key="1">
    <source>
        <dbReference type="EMBL" id="CDW88449.1"/>
    </source>
</evidence>
<gene>
    <name evidence="1" type="primary">Contig9148.g9793</name>
    <name evidence="1" type="ORF">STYLEM_17570</name>
</gene>
<protein>
    <submittedName>
        <fullName evidence="1">Uncharacterized protein</fullName>
    </submittedName>
</protein>
<keyword evidence="2" id="KW-1185">Reference proteome</keyword>
<name>A0A078B1S0_STYLE</name>
<organism evidence="1 2">
    <name type="scientific">Stylonychia lemnae</name>
    <name type="common">Ciliate</name>
    <dbReference type="NCBI Taxonomy" id="5949"/>
    <lineage>
        <taxon>Eukaryota</taxon>
        <taxon>Sar</taxon>
        <taxon>Alveolata</taxon>
        <taxon>Ciliophora</taxon>
        <taxon>Intramacronucleata</taxon>
        <taxon>Spirotrichea</taxon>
        <taxon>Stichotrichia</taxon>
        <taxon>Sporadotrichida</taxon>
        <taxon>Oxytrichidae</taxon>
        <taxon>Stylonychinae</taxon>
        <taxon>Stylonychia</taxon>
    </lineage>
</organism>
<dbReference type="EMBL" id="CCKQ01016576">
    <property type="protein sequence ID" value="CDW88449.1"/>
    <property type="molecule type" value="Genomic_DNA"/>
</dbReference>